<dbReference type="RefSeq" id="WP_188480075.1">
    <property type="nucleotide sequence ID" value="NZ_BMFC01000001.1"/>
</dbReference>
<comment type="caution">
    <text evidence="2">The sequence shown here is derived from an EMBL/GenBank/DDBJ whole genome shotgun (WGS) entry which is preliminary data.</text>
</comment>
<protein>
    <submittedName>
        <fullName evidence="2">Uncharacterized protein</fullName>
    </submittedName>
</protein>
<gene>
    <name evidence="2" type="ORF">GCM10011363_01910</name>
</gene>
<reference evidence="3" key="1">
    <citation type="journal article" date="2019" name="Int. J. Syst. Evol. Microbiol.">
        <title>The Global Catalogue of Microorganisms (GCM) 10K type strain sequencing project: providing services to taxonomists for standard genome sequencing and annotation.</title>
        <authorList>
            <consortium name="The Broad Institute Genomics Platform"/>
            <consortium name="The Broad Institute Genome Sequencing Center for Infectious Disease"/>
            <person name="Wu L."/>
            <person name="Ma J."/>
        </authorList>
    </citation>
    <scope>NUCLEOTIDE SEQUENCE [LARGE SCALE GENOMIC DNA]</scope>
    <source>
        <strain evidence="3">CGMCC 1.12478</strain>
    </source>
</reference>
<keyword evidence="1" id="KW-0472">Membrane</keyword>
<name>A0ABQ1K690_9RHOB</name>
<evidence type="ECO:0000313" key="3">
    <source>
        <dbReference type="Proteomes" id="UP000645462"/>
    </source>
</evidence>
<sequence>MDPAPIIAALILFGLAMAVGMFNVVKIITIYEAKHELRQGSAGWIRAISGWSLIVIWVLVTWFLSTVIGDWYISGDIEGAMARAELRLWVMIEIISAVLESDS</sequence>
<evidence type="ECO:0000313" key="2">
    <source>
        <dbReference type="EMBL" id="GGB88922.1"/>
    </source>
</evidence>
<evidence type="ECO:0000256" key="1">
    <source>
        <dbReference type="SAM" id="Phobius"/>
    </source>
</evidence>
<keyword evidence="3" id="KW-1185">Reference proteome</keyword>
<organism evidence="2 3">
    <name type="scientific">Marivita lacus</name>
    <dbReference type="NCBI Taxonomy" id="1323742"/>
    <lineage>
        <taxon>Bacteria</taxon>
        <taxon>Pseudomonadati</taxon>
        <taxon>Pseudomonadota</taxon>
        <taxon>Alphaproteobacteria</taxon>
        <taxon>Rhodobacterales</taxon>
        <taxon>Roseobacteraceae</taxon>
        <taxon>Marivita</taxon>
    </lineage>
</organism>
<dbReference type="Proteomes" id="UP000645462">
    <property type="component" value="Unassembled WGS sequence"/>
</dbReference>
<proteinExistence type="predicted"/>
<feature type="transmembrane region" description="Helical" evidence="1">
    <location>
        <begin position="6"/>
        <end position="31"/>
    </location>
</feature>
<keyword evidence="1" id="KW-0812">Transmembrane</keyword>
<accession>A0ABQ1K690</accession>
<feature type="transmembrane region" description="Helical" evidence="1">
    <location>
        <begin position="43"/>
        <end position="64"/>
    </location>
</feature>
<keyword evidence="1" id="KW-1133">Transmembrane helix</keyword>
<dbReference type="EMBL" id="BMFC01000001">
    <property type="protein sequence ID" value="GGB88922.1"/>
    <property type="molecule type" value="Genomic_DNA"/>
</dbReference>